<evidence type="ECO:0000313" key="11">
    <source>
        <dbReference type="Proteomes" id="UP000023435"/>
    </source>
</evidence>
<name>A0A108UCA8_9GAMM</name>
<dbReference type="InterPro" id="IPR005320">
    <property type="entry name" value="Peptidase_S51"/>
</dbReference>
<dbReference type="SUPFAM" id="SSF52317">
    <property type="entry name" value="Class I glutamine amidotransferase-like"/>
    <property type="match status" value="1"/>
</dbReference>
<dbReference type="CDD" id="cd03145">
    <property type="entry name" value="GAT1_cyanophycinase"/>
    <property type="match status" value="1"/>
</dbReference>
<dbReference type="GO" id="GO:0008236">
    <property type="term" value="F:serine-type peptidase activity"/>
    <property type="evidence" value="ECO:0007669"/>
    <property type="project" value="UniProtKB-KW"/>
</dbReference>
<dbReference type="InterPro" id="IPR029062">
    <property type="entry name" value="Class_I_gatase-like"/>
</dbReference>
<comment type="caution">
    <text evidence="10">The sequence shown here is derived from an EMBL/GenBank/DDBJ whole genome shotgun (WGS) entry which is preliminary data.</text>
</comment>
<dbReference type="GO" id="GO:0004180">
    <property type="term" value="F:carboxypeptidase activity"/>
    <property type="evidence" value="ECO:0007669"/>
    <property type="project" value="UniProtKB-KW"/>
</dbReference>
<protein>
    <recommendedName>
        <fullName evidence="5">Cyanophycinase</fullName>
        <ecNumber evidence="4">3.4.15.6</ecNumber>
    </recommendedName>
</protein>
<dbReference type="OrthoDB" id="9799980at2"/>
<evidence type="ECO:0000256" key="3">
    <source>
        <dbReference type="ARBA" id="ARBA00006534"/>
    </source>
</evidence>
<dbReference type="Gene3D" id="3.40.50.880">
    <property type="match status" value="1"/>
</dbReference>
<dbReference type="Proteomes" id="UP000023435">
    <property type="component" value="Unassembled WGS sequence"/>
</dbReference>
<evidence type="ECO:0000256" key="1">
    <source>
        <dbReference type="ARBA" id="ARBA00001092"/>
    </source>
</evidence>
<evidence type="ECO:0000256" key="5">
    <source>
        <dbReference type="ARBA" id="ARBA00015719"/>
    </source>
</evidence>
<proteinExistence type="inferred from homology"/>
<dbReference type="GO" id="GO:0008241">
    <property type="term" value="F:peptidyl-dipeptidase activity"/>
    <property type="evidence" value="ECO:0007669"/>
    <property type="project" value="UniProtKB-EC"/>
</dbReference>
<dbReference type="PANTHER" id="PTHR36175:SF1">
    <property type="entry name" value="CYANOPHYCINASE"/>
    <property type="match status" value="1"/>
</dbReference>
<dbReference type="RefSeq" id="WP_036104912.1">
    <property type="nucleotide sequence ID" value="NZ_JAJA02000001.1"/>
</dbReference>
<dbReference type="EC" id="3.4.15.6" evidence="4"/>
<sequence length="281" mass="29689">MSPSRIPDGEERGWIVPIGGAEDKENGAKILQRFLDLCGGDGADIVVIPTASRMPDTGDRYEKLFSELGANRVESMDFDTRRDCFEPNRIQRIEQASGIFFTGGNQLRISTMLGGTPIAQAIRAQNARGVAVGGTSAGASILSEHMIAFGTEGSSPRADSVRLAPGLGLTNRVVIDQHFRQRDRLGRLVAALAYNPFAIGIGLDEDTAAFIGPDNTIEVEGSGSVTVVDADGLQFSSMHMVGEDEPVCLLGLGVHILTKGATFNLNTRKASAGSLAVSKSG</sequence>
<dbReference type="PIRSF" id="PIRSF032067">
    <property type="entry name" value="Cyanophycinase"/>
    <property type="match status" value="1"/>
</dbReference>
<keyword evidence="10" id="KW-0121">Carboxypeptidase</keyword>
<dbReference type="GeneID" id="97905101"/>
<dbReference type="InterPro" id="IPR011811">
    <property type="entry name" value="Peptidase_S51_cyanophycinase"/>
</dbReference>
<feature type="active site" description="Charge relay system" evidence="9">
    <location>
        <position position="136"/>
    </location>
</feature>
<keyword evidence="11" id="KW-1185">Reference proteome</keyword>
<keyword evidence="8" id="KW-0720">Serine protease</keyword>
<dbReference type="GO" id="GO:0006508">
    <property type="term" value="P:proteolysis"/>
    <property type="evidence" value="ECO:0007669"/>
    <property type="project" value="UniProtKB-KW"/>
</dbReference>
<comment type="catalytic activity">
    <reaction evidence="1">
        <text>[L-4-(L-arginin-2-N-yl)aspartate](n) + H2O = [L-4-(L-arginin-2-N-yl)aspartate](n-1) + L-4-(L-arginin-2-N-yl)aspartate</text>
        <dbReference type="Rhea" id="RHEA:12845"/>
        <dbReference type="Rhea" id="RHEA-COMP:13728"/>
        <dbReference type="Rhea" id="RHEA-COMP:13734"/>
        <dbReference type="ChEBI" id="CHEBI:15377"/>
        <dbReference type="ChEBI" id="CHEBI:137986"/>
        <dbReference type="ChEBI" id="CHEBI:137991"/>
        <dbReference type="EC" id="3.4.15.6"/>
    </reaction>
</comment>
<accession>A0A108UCA8</accession>
<feature type="active site" description="Charge relay system" evidence="9">
    <location>
        <position position="205"/>
    </location>
</feature>
<organism evidence="10 11">
    <name type="scientific">Lysobacter capsici AZ78</name>
    <dbReference type="NCBI Taxonomy" id="1444315"/>
    <lineage>
        <taxon>Bacteria</taxon>
        <taxon>Pseudomonadati</taxon>
        <taxon>Pseudomonadota</taxon>
        <taxon>Gammaproteobacteria</taxon>
        <taxon>Lysobacterales</taxon>
        <taxon>Lysobacteraceae</taxon>
        <taxon>Lysobacter</taxon>
    </lineage>
</organism>
<evidence type="ECO:0000256" key="2">
    <source>
        <dbReference type="ARBA" id="ARBA00002039"/>
    </source>
</evidence>
<dbReference type="Pfam" id="PF03575">
    <property type="entry name" value="Peptidase_S51"/>
    <property type="match status" value="1"/>
</dbReference>
<evidence type="ECO:0000313" key="10">
    <source>
        <dbReference type="EMBL" id="KWS06549.1"/>
    </source>
</evidence>
<keyword evidence="7 10" id="KW-0378">Hydrolase</keyword>
<feature type="active site" description="Charge relay system" evidence="9">
    <location>
        <position position="178"/>
    </location>
</feature>
<comment type="function">
    <text evidence="2">Exopeptidase that catalyzes the hydrolytic cleavage of multi-L-arginyl-poly-L-aspartic acid (cyanophycin; a water-insoluble reserve polymer) into aspartate-arginine dipeptides.</text>
</comment>
<gene>
    <name evidence="10" type="ORF">AZ78_4105</name>
</gene>
<evidence type="ECO:0000256" key="7">
    <source>
        <dbReference type="ARBA" id="ARBA00022801"/>
    </source>
</evidence>
<evidence type="ECO:0000256" key="4">
    <source>
        <dbReference type="ARBA" id="ARBA00013115"/>
    </source>
</evidence>
<dbReference type="PANTHER" id="PTHR36175">
    <property type="entry name" value="CYANOPHYCINASE"/>
    <property type="match status" value="1"/>
</dbReference>
<comment type="similarity">
    <text evidence="3">Belongs to the peptidase S51 family.</text>
</comment>
<evidence type="ECO:0000256" key="6">
    <source>
        <dbReference type="ARBA" id="ARBA00022670"/>
    </source>
</evidence>
<evidence type="ECO:0000256" key="9">
    <source>
        <dbReference type="PIRSR" id="PIRSR032067-1"/>
    </source>
</evidence>
<reference evidence="10 11" key="1">
    <citation type="journal article" date="2014" name="Genome Announc.">
        <title>Draft Genome Sequence of Lysobacter capsici AZ78, a Bacterium Antagonistic to Plant-Pathogenic Oomycetes.</title>
        <authorList>
            <person name="Puopolo G."/>
            <person name="Sonego P."/>
            <person name="Engelen K."/>
            <person name="Pertot I."/>
        </authorList>
    </citation>
    <scope>NUCLEOTIDE SEQUENCE [LARGE SCALE GENOMIC DNA]</scope>
    <source>
        <strain evidence="10 11">AZ78</strain>
    </source>
</reference>
<dbReference type="EMBL" id="JAJA02000001">
    <property type="protein sequence ID" value="KWS06549.1"/>
    <property type="molecule type" value="Genomic_DNA"/>
</dbReference>
<evidence type="ECO:0000256" key="8">
    <source>
        <dbReference type="ARBA" id="ARBA00022825"/>
    </source>
</evidence>
<keyword evidence="6" id="KW-0645">Protease</keyword>
<dbReference type="NCBIfam" id="TIGR02069">
    <property type="entry name" value="cyanophycinase"/>
    <property type="match status" value="1"/>
</dbReference>
<dbReference type="AlphaFoldDB" id="A0A108UCA8"/>